<feature type="domain" description="Transglutaminase-like" evidence="1">
    <location>
        <begin position="70"/>
        <end position="130"/>
    </location>
</feature>
<dbReference type="InterPro" id="IPR038765">
    <property type="entry name" value="Papain-like_cys_pep_sf"/>
</dbReference>
<dbReference type="SUPFAM" id="SSF54001">
    <property type="entry name" value="Cysteine proteinases"/>
    <property type="match status" value="1"/>
</dbReference>
<dbReference type="Gene3D" id="3.10.620.30">
    <property type="match status" value="1"/>
</dbReference>
<comment type="caution">
    <text evidence="2">The sequence shown here is derived from an EMBL/GenBank/DDBJ whole genome shotgun (WGS) entry which is preliminary data.</text>
</comment>
<dbReference type="Proteomes" id="UP000178385">
    <property type="component" value="Unassembled WGS sequence"/>
</dbReference>
<reference evidence="2 3" key="1">
    <citation type="journal article" date="2016" name="Nat. Commun.">
        <title>Thousands of microbial genomes shed light on interconnected biogeochemical processes in an aquifer system.</title>
        <authorList>
            <person name="Anantharaman K."/>
            <person name="Brown C.T."/>
            <person name="Hug L.A."/>
            <person name="Sharon I."/>
            <person name="Castelle C.J."/>
            <person name="Probst A.J."/>
            <person name="Thomas B.C."/>
            <person name="Singh A."/>
            <person name="Wilkins M.J."/>
            <person name="Karaoz U."/>
            <person name="Brodie E.L."/>
            <person name="Williams K.H."/>
            <person name="Hubbard S.S."/>
            <person name="Banfield J.F."/>
        </authorList>
    </citation>
    <scope>NUCLEOTIDE SEQUENCE [LARGE SCALE GENOMIC DNA]</scope>
</reference>
<dbReference type="PANTHER" id="PTHR33490">
    <property type="entry name" value="BLR5614 PROTEIN-RELATED"/>
    <property type="match status" value="1"/>
</dbReference>
<proteinExistence type="predicted"/>
<dbReference type="AlphaFoldDB" id="A0A1G1Y7G7"/>
<dbReference type="InterPro" id="IPR002931">
    <property type="entry name" value="Transglutaminase-like"/>
</dbReference>
<name>A0A1G1Y7G7_9BACT</name>
<dbReference type="SMART" id="SM00460">
    <property type="entry name" value="TGc"/>
    <property type="match status" value="1"/>
</dbReference>
<evidence type="ECO:0000259" key="1">
    <source>
        <dbReference type="SMART" id="SM00460"/>
    </source>
</evidence>
<protein>
    <recommendedName>
        <fullName evidence="1">Transglutaminase-like domain-containing protein</fullName>
    </recommendedName>
</protein>
<sequence>MNKYLQFGKYTKNCPQWLLDKVRNIKKSDSQKEYILKILEAIREEFNPEKYRTTYTNDFKKSRFISVKDVLAKRQRSCGSRATVVASVLRNLGIPTKLIHGFYIKDNPNMKHAWNEVFMKNKWVPFDSTRKDFKIGKYHIKKEAWVDWGDLEKVYKK</sequence>
<evidence type="ECO:0000313" key="3">
    <source>
        <dbReference type="Proteomes" id="UP000178385"/>
    </source>
</evidence>
<accession>A0A1G1Y7G7</accession>
<gene>
    <name evidence="2" type="ORF">A2840_02060</name>
</gene>
<evidence type="ECO:0000313" key="2">
    <source>
        <dbReference type="EMBL" id="OGY48295.1"/>
    </source>
</evidence>
<dbReference type="EMBL" id="MHIG01000001">
    <property type="protein sequence ID" value="OGY48295.1"/>
    <property type="molecule type" value="Genomic_DNA"/>
</dbReference>
<dbReference type="Pfam" id="PF01841">
    <property type="entry name" value="Transglut_core"/>
    <property type="match status" value="1"/>
</dbReference>
<organism evidence="2 3">
    <name type="scientific">Candidatus Buchananbacteria bacterium RIFCSPHIGHO2_01_FULL_47_11b</name>
    <dbReference type="NCBI Taxonomy" id="1797537"/>
    <lineage>
        <taxon>Bacteria</taxon>
        <taxon>Candidatus Buchananiibacteriota</taxon>
    </lineage>
</organism>